<gene>
    <name evidence="1" type="ORF">Psch_00410</name>
</gene>
<reference evidence="1 2" key="1">
    <citation type="journal article" date="2018" name="Environ. Microbiol.">
        <title>Novel energy conservation strategies and behaviour of Pelotomaculum schinkii driving syntrophic propionate catabolism.</title>
        <authorList>
            <person name="Hidalgo-Ahumada C.A.P."/>
            <person name="Nobu M.K."/>
            <person name="Narihiro T."/>
            <person name="Tamaki H."/>
            <person name="Liu W.T."/>
            <person name="Kamagata Y."/>
            <person name="Stams A.J.M."/>
            <person name="Imachi H."/>
            <person name="Sousa D.Z."/>
        </authorList>
    </citation>
    <scope>NUCLEOTIDE SEQUENCE [LARGE SCALE GENOMIC DNA]</scope>
    <source>
        <strain evidence="1 2">HH</strain>
    </source>
</reference>
<dbReference type="Proteomes" id="UP000298324">
    <property type="component" value="Unassembled WGS sequence"/>
</dbReference>
<dbReference type="AlphaFoldDB" id="A0A4Y7REY2"/>
<protein>
    <submittedName>
        <fullName evidence="1">Uncharacterized protein</fullName>
    </submittedName>
</protein>
<keyword evidence="2" id="KW-1185">Reference proteome</keyword>
<dbReference type="EMBL" id="QFGA01000001">
    <property type="protein sequence ID" value="TEB06877.1"/>
    <property type="molecule type" value="Genomic_DNA"/>
</dbReference>
<name>A0A4Y7REY2_9FIRM</name>
<evidence type="ECO:0000313" key="1">
    <source>
        <dbReference type="EMBL" id="TEB06877.1"/>
    </source>
</evidence>
<comment type="caution">
    <text evidence="1">The sequence shown here is derived from an EMBL/GenBank/DDBJ whole genome shotgun (WGS) entry which is preliminary data.</text>
</comment>
<evidence type="ECO:0000313" key="2">
    <source>
        <dbReference type="Proteomes" id="UP000298324"/>
    </source>
</evidence>
<proteinExistence type="predicted"/>
<accession>A0A4Y7REY2</accession>
<sequence>MIKVEICKEARDYILKTTDAITVDLLMLGG</sequence>
<organism evidence="1 2">
    <name type="scientific">Pelotomaculum schinkii</name>
    <dbReference type="NCBI Taxonomy" id="78350"/>
    <lineage>
        <taxon>Bacteria</taxon>
        <taxon>Bacillati</taxon>
        <taxon>Bacillota</taxon>
        <taxon>Clostridia</taxon>
        <taxon>Eubacteriales</taxon>
        <taxon>Desulfotomaculaceae</taxon>
        <taxon>Pelotomaculum</taxon>
    </lineage>
</organism>